<evidence type="ECO:0000313" key="1">
    <source>
        <dbReference type="EMBL" id="JAP90730.1"/>
    </source>
</evidence>
<accession>A0A146K1D7</accession>
<dbReference type="AlphaFoldDB" id="A0A146K1D7"/>
<protein>
    <submittedName>
        <fullName evidence="1">Leucine rich repeats-containing protein</fullName>
    </submittedName>
</protein>
<dbReference type="Gene3D" id="3.80.10.10">
    <property type="entry name" value="Ribonuclease Inhibitor"/>
    <property type="match status" value="1"/>
</dbReference>
<reference evidence="1" key="1">
    <citation type="submission" date="2015-07" db="EMBL/GenBank/DDBJ databases">
        <title>Adaptation to a free-living lifestyle via gene acquisitions in the diplomonad Trepomonas sp. PC1.</title>
        <authorList>
            <person name="Xu F."/>
            <person name="Jerlstrom-Hultqvist J."/>
            <person name="Kolisko M."/>
            <person name="Simpson A.G.B."/>
            <person name="Roger A.J."/>
            <person name="Svard S.G."/>
            <person name="Andersson J.O."/>
        </authorList>
    </citation>
    <scope>NUCLEOTIDE SEQUENCE</scope>
    <source>
        <strain evidence="1">PC1</strain>
    </source>
</reference>
<gene>
    <name evidence="1" type="ORF">TPC1_17880</name>
</gene>
<dbReference type="SUPFAM" id="SSF52058">
    <property type="entry name" value="L domain-like"/>
    <property type="match status" value="1"/>
</dbReference>
<name>A0A146K1D7_9EUKA</name>
<dbReference type="EMBL" id="GDID01005876">
    <property type="protein sequence ID" value="JAP90730.1"/>
    <property type="molecule type" value="Transcribed_RNA"/>
</dbReference>
<dbReference type="InterPro" id="IPR032675">
    <property type="entry name" value="LRR_dom_sf"/>
</dbReference>
<dbReference type="InterPro" id="IPR026906">
    <property type="entry name" value="LRR_5"/>
</dbReference>
<organism evidence="1">
    <name type="scientific">Trepomonas sp. PC1</name>
    <dbReference type="NCBI Taxonomy" id="1076344"/>
    <lineage>
        <taxon>Eukaryota</taxon>
        <taxon>Metamonada</taxon>
        <taxon>Diplomonadida</taxon>
        <taxon>Hexamitidae</taxon>
        <taxon>Hexamitinae</taxon>
        <taxon>Trepomonas</taxon>
    </lineage>
</organism>
<feature type="non-terminal residue" evidence="1">
    <location>
        <position position="184"/>
    </location>
</feature>
<sequence>NEVKKMERFKEFADKIIVQRKRFLGLQYSVQLLRCSLEAVPEGAFCYDYKLKFAFLPRAKVIERKAFGLCYSLQQVDARPQQVKIQAFQSCFKLTTIDLSNTDVVEQEAFCGCCNLQRLNLKNTAEIGINAFKTCFLLNSCKTSQIEAEKGDKNSWGKLIMKRRVWRVKRLQPEVKMLCKALKR</sequence>
<proteinExistence type="predicted"/>
<feature type="non-terminal residue" evidence="1">
    <location>
        <position position="1"/>
    </location>
</feature>
<dbReference type="Pfam" id="PF13306">
    <property type="entry name" value="LRR_5"/>
    <property type="match status" value="1"/>
</dbReference>